<protein>
    <submittedName>
        <fullName evidence="2">Uncharacterized protein</fullName>
    </submittedName>
</protein>
<sequence>MGNGMTGRQATMNRFRLLYLIQAIGIGSGIFLLERGRRQLWEHAPRLREIVLAEDERILAEYKWRSDNGGDFKKQSERYAVPTSLTVPLPSMIVVTAETHSVW</sequence>
<dbReference type="Proteomes" id="UP000265515">
    <property type="component" value="Unassembled WGS sequence"/>
</dbReference>
<gene>
    <name evidence="2" type="ORF">CBR_g8627</name>
</gene>
<evidence type="ECO:0000313" key="2">
    <source>
        <dbReference type="EMBL" id="GBG60606.1"/>
    </source>
</evidence>
<keyword evidence="3" id="KW-1185">Reference proteome</keyword>
<comment type="caution">
    <text evidence="2">The sequence shown here is derived from an EMBL/GenBank/DDBJ whole genome shotgun (WGS) entry which is preliminary data.</text>
</comment>
<keyword evidence="1" id="KW-1133">Transmembrane helix</keyword>
<dbReference type="Gramene" id="GBG60606">
    <property type="protein sequence ID" value="GBG60606"/>
    <property type="gene ID" value="CBR_g8627"/>
</dbReference>
<dbReference type="EMBL" id="BFEA01000012">
    <property type="protein sequence ID" value="GBG60606.1"/>
    <property type="molecule type" value="Genomic_DNA"/>
</dbReference>
<proteinExistence type="predicted"/>
<organism evidence="2 3">
    <name type="scientific">Chara braunii</name>
    <name type="common">Braun's stonewort</name>
    <dbReference type="NCBI Taxonomy" id="69332"/>
    <lineage>
        <taxon>Eukaryota</taxon>
        <taxon>Viridiplantae</taxon>
        <taxon>Streptophyta</taxon>
        <taxon>Charophyceae</taxon>
        <taxon>Charales</taxon>
        <taxon>Characeae</taxon>
        <taxon>Chara</taxon>
    </lineage>
</organism>
<reference evidence="2 3" key="1">
    <citation type="journal article" date="2018" name="Cell">
        <title>The Chara Genome: Secondary Complexity and Implications for Plant Terrestrialization.</title>
        <authorList>
            <person name="Nishiyama T."/>
            <person name="Sakayama H."/>
            <person name="Vries J.D."/>
            <person name="Buschmann H."/>
            <person name="Saint-Marcoux D."/>
            <person name="Ullrich K.K."/>
            <person name="Haas F.B."/>
            <person name="Vanderstraeten L."/>
            <person name="Becker D."/>
            <person name="Lang D."/>
            <person name="Vosolsobe S."/>
            <person name="Rombauts S."/>
            <person name="Wilhelmsson P.K.I."/>
            <person name="Janitza P."/>
            <person name="Kern R."/>
            <person name="Heyl A."/>
            <person name="Rumpler F."/>
            <person name="Villalobos L.I.A.C."/>
            <person name="Clay J.M."/>
            <person name="Skokan R."/>
            <person name="Toyoda A."/>
            <person name="Suzuki Y."/>
            <person name="Kagoshima H."/>
            <person name="Schijlen E."/>
            <person name="Tajeshwar N."/>
            <person name="Catarino B."/>
            <person name="Hetherington A.J."/>
            <person name="Saltykova A."/>
            <person name="Bonnot C."/>
            <person name="Breuninger H."/>
            <person name="Symeonidi A."/>
            <person name="Radhakrishnan G.V."/>
            <person name="Van Nieuwerburgh F."/>
            <person name="Deforce D."/>
            <person name="Chang C."/>
            <person name="Karol K.G."/>
            <person name="Hedrich R."/>
            <person name="Ulvskov P."/>
            <person name="Glockner G."/>
            <person name="Delwiche C.F."/>
            <person name="Petrasek J."/>
            <person name="Van de Peer Y."/>
            <person name="Friml J."/>
            <person name="Beilby M."/>
            <person name="Dolan L."/>
            <person name="Kohara Y."/>
            <person name="Sugano S."/>
            <person name="Fujiyama A."/>
            <person name="Delaux P.-M."/>
            <person name="Quint M."/>
            <person name="TheiBen G."/>
            <person name="Hagemann M."/>
            <person name="Harholt J."/>
            <person name="Dunand C."/>
            <person name="Zachgo S."/>
            <person name="Langdale J."/>
            <person name="Maumus F."/>
            <person name="Straeten D.V.D."/>
            <person name="Gould S.B."/>
            <person name="Rensing S.A."/>
        </authorList>
    </citation>
    <scope>NUCLEOTIDE SEQUENCE [LARGE SCALE GENOMIC DNA]</scope>
    <source>
        <strain evidence="2 3">S276</strain>
    </source>
</reference>
<evidence type="ECO:0000256" key="1">
    <source>
        <dbReference type="SAM" id="Phobius"/>
    </source>
</evidence>
<keyword evidence="1" id="KW-0812">Transmembrane</keyword>
<name>A0A388JS26_CHABU</name>
<feature type="transmembrane region" description="Helical" evidence="1">
    <location>
        <begin position="15"/>
        <end position="33"/>
    </location>
</feature>
<evidence type="ECO:0000313" key="3">
    <source>
        <dbReference type="Proteomes" id="UP000265515"/>
    </source>
</evidence>
<accession>A0A388JS26</accession>
<keyword evidence="1" id="KW-0472">Membrane</keyword>
<dbReference type="AlphaFoldDB" id="A0A388JS26"/>